<proteinExistence type="predicted"/>
<dbReference type="InterPro" id="IPR002125">
    <property type="entry name" value="CMP_dCMP_dom"/>
</dbReference>
<dbReference type="EMBL" id="KB207240">
    <property type="protein sequence ID" value="ELP83741.1"/>
    <property type="molecule type" value="Genomic_DNA"/>
</dbReference>
<dbReference type="VEuPathDB" id="AmoebaDB:EIN_469550"/>
<evidence type="ECO:0000256" key="1">
    <source>
        <dbReference type="ARBA" id="ARBA00022801"/>
    </source>
</evidence>
<reference evidence="3 4" key="1">
    <citation type="submission" date="2012-10" db="EMBL/GenBank/DDBJ databases">
        <authorList>
            <person name="Zafar N."/>
            <person name="Inman J."/>
            <person name="Hall N."/>
            <person name="Lorenzi H."/>
            <person name="Caler E."/>
        </authorList>
    </citation>
    <scope>NUCLEOTIDE SEQUENCE [LARGE SCALE GENOMIC DNA]</scope>
    <source>
        <strain evidence="3 4">IP1</strain>
    </source>
</reference>
<dbReference type="Gene3D" id="3.40.140.10">
    <property type="entry name" value="Cytidine Deaminase, domain 2"/>
    <property type="match status" value="1"/>
</dbReference>
<dbReference type="AlphaFoldDB" id="A0A0A1TYY4"/>
<dbReference type="SUPFAM" id="SSF53927">
    <property type="entry name" value="Cytidine deaminase-like"/>
    <property type="match status" value="1"/>
</dbReference>
<accession>A0A0A1TYY4</accession>
<dbReference type="OrthoDB" id="1701769at2759"/>
<organism evidence="3 4">
    <name type="scientific">Entamoeba invadens IP1</name>
    <dbReference type="NCBI Taxonomy" id="370355"/>
    <lineage>
        <taxon>Eukaryota</taxon>
        <taxon>Amoebozoa</taxon>
        <taxon>Evosea</taxon>
        <taxon>Archamoebae</taxon>
        <taxon>Mastigamoebida</taxon>
        <taxon>Entamoebidae</taxon>
        <taxon>Entamoeba</taxon>
    </lineage>
</organism>
<dbReference type="PANTHER" id="PTHR11079">
    <property type="entry name" value="CYTOSINE DEAMINASE FAMILY MEMBER"/>
    <property type="match status" value="1"/>
</dbReference>
<evidence type="ECO:0000313" key="4">
    <source>
        <dbReference type="Proteomes" id="UP000014680"/>
    </source>
</evidence>
<dbReference type="Proteomes" id="UP000014680">
    <property type="component" value="Unassembled WGS sequence"/>
</dbReference>
<dbReference type="PANTHER" id="PTHR11079:SF149">
    <property type="entry name" value="TRNA-SPECIFIC ADENOSINE DEAMINASE 2"/>
    <property type="match status" value="1"/>
</dbReference>
<dbReference type="GO" id="GO:0052717">
    <property type="term" value="F:tRNA-specific adenosine-34 deaminase activity"/>
    <property type="evidence" value="ECO:0007669"/>
    <property type="project" value="TreeGrafter"/>
</dbReference>
<dbReference type="KEGG" id="eiv:EIN_469550"/>
<dbReference type="Pfam" id="PF00383">
    <property type="entry name" value="dCMP_cyt_deam_1"/>
    <property type="match status" value="1"/>
</dbReference>
<keyword evidence="4" id="KW-1185">Reference proteome</keyword>
<dbReference type="GO" id="GO:0005634">
    <property type="term" value="C:nucleus"/>
    <property type="evidence" value="ECO:0007669"/>
    <property type="project" value="TreeGrafter"/>
</dbReference>
<gene>
    <name evidence="3" type="ORF">EIN_469550</name>
</gene>
<evidence type="ECO:0000313" key="3">
    <source>
        <dbReference type="EMBL" id="ELP83741.1"/>
    </source>
</evidence>
<dbReference type="RefSeq" id="XP_004183087.1">
    <property type="nucleotide sequence ID" value="XM_004183039.1"/>
</dbReference>
<sequence>METDKKYMSLALEIGREALKALEVPVGCVIVTSDGKVVAQGRNRTKEFQDGTLHAEIVCIDQLVEHNINFQDCTLYVTCEPCIMCASALVECGITKIIYGCSNQRFGGCGSVMTVFNAQYYTEDKPDHFCMKGFMEDEGLVLLKDFFSLENASAPEPCKKRKVD</sequence>
<name>A0A0A1TYY4_ENTIV</name>
<dbReference type="GO" id="GO:0005737">
    <property type="term" value="C:cytoplasm"/>
    <property type="evidence" value="ECO:0007669"/>
    <property type="project" value="TreeGrafter"/>
</dbReference>
<dbReference type="CDD" id="cd01285">
    <property type="entry name" value="nucleoside_deaminase"/>
    <property type="match status" value="1"/>
</dbReference>
<protein>
    <recommendedName>
        <fullName evidence="2">CMP/dCMP-type deaminase domain-containing protein</fullName>
    </recommendedName>
</protein>
<dbReference type="GeneID" id="14882666"/>
<keyword evidence="1" id="KW-0378">Hydrolase</keyword>
<dbReference type="GO" id="GO:0002100">
    <property type="term" value="P:tRNA wobble adenosine to inosine editing"/>
    <property type="evidence" value="ECO:0007669"/>
    <property type="project" value="TreeGrafter"/>
</dbReference>
<feature type="domain" description="CMP/dCMP-type deaminase" evidence="2">
    <location>
        <begin position="2"/>
        <end position="120"/>
    </location>
</feature>
<dbReference type="InterPro" id="IPR016193">
    <property type="entry name" value="Cytidine_deaminase-like"/>
</dbReference>
<dbReference type="OMA" id="VGCVIVM"/>
<evidence type="ECO:0000259" key="2">
    <source>
        <dbReference type="PROSITE" id="PS51747"/>
    </source>
</evidence>
<dbReference type="PROSITE" id="PS51747">
    <property type="entry name" value="CYT_DCMP_DEAMINASES_2"/>
    <property type="match status" value="1"/>
</dbReference>